<dbReference type="PANTHER" id="PTHR43827:SF3">
    <property type="entry name" value="NADP-DEPENDENT OXIDOREDUCTASE DOMAIN-CONTAINING PROTEIN"/>
    <property type="match status" value="1"/>
</dbReference>
<dbReference type="EC" id="1.1.1.346" evidence="8"/>
<dbReference type="InterPro" id="IPR020471">
    <property type="entry name" value="AKR"/>
</dbReference>
<dbReference type="Proteomes" id="UP000540656">
    <property type="component" value="Unassembled WGS sequence"/>
</dbReference>
<dbReference type="Pfam" id="PF00248">
    <property type="entry name" value="Aldo_ket_red"/>
    <property type="match status" value="1"/>
</dbReference>
<dbReference type="RefSeq" id="WP_179502214.1">
    <property type="nucleotide sequence ID" value="NZ_JACCAA010000001.1"/>
</dbReference>
<keyword evidence="9" id="KW-1185">Reference proteome</keyword>
<gene>
    <name evidence="8" type="ORF">BJ980_002054</name>
</gene>
<sequence>MTVPSLSLNDGTSIPQLGFGVFQVPPDQTTATVGKALEVGYRHIDTAQMYGNEKGVGEAIAASGLARDEIYVTTKLNNSNHAPDDVRRSFAQSLTELGLDHVDLFLIHWPMPEAYGGDFVSTWRAMAELTTDGRATSVGVSNFEPAHLERIIDETGVIPAVNQIEVHPRFGNEAARKASAERGVLVEAWSPTGRTSLRDNPVIAEIAERVGRTPVQVTLRWHIERGDVIFPKTMHEERMRENFGLFDFSLSPDDVLAISALDQGAEGRMGPHPNDLN</sequence>
<name>A0A7Y9S0X4_9ACTN</name>
<protein>
    <submittedName>
        <fullName evidence="8">2,5-diketo-D-gluconate reductase A</fullName>
        <ecNumber evidence="8">1.1.1.346</ecNumber>
    </submittedName>
</protein>
<dbReference type="SUPFAM" id="SSF51430">
    <property type="entry name" value="NAD(P)-linked oxidoreductase"/>
    <property type="match status" value="1"/>
</dbReference>
<dbReference type="FunFam" id="3.20.20.100:FF:000002">
    <property type="entry name" value="2,5-diketo-D-gluconic acid reductase A"/>
    <property type="match status" value="1"/>
</dbReference>
<feature type="binding site" evidence="5">
    <location>
        <position position="108"/>
    </location>
    <ligand>
        <name>substrate</name>
    </ligand>
</feature>
<dbReference type="GO" id="GO:0016616">
    <property type="term" value="F:oxidoreductase activity, acting on the CH-OH group of donors, NAD or NADP as acceptor"/>
    <property type="evidence" value="ECO:0007669"/>
    <property type="project" value="UniProtKB-ARBA"/>
</dbReference>
<evidence type="ECO:0000256" key="6">
    <source>
        <dbReference type="PIRSR" id="PIRSR000097-3"/>
    </source>
</evidence>
<dbReference type="EMBL" id="JACCAA010000001">
    <property type="protein sequence ID" value="NYG59131.1"/>
    <property type="molecule type" value="Genomic_DNA"/>
</dbReference>
<evidence type="ECO:0000256" key="5">
    <source>
        <dbReference type="PIRSR" id="PIRSR000097-2"/>
    </source>
</evidence>
<keyword evidence="3 8" id="KW-0560">Oxidoreductase</keyword>
<dbReference type="PRINTS" id="PR00069">
    <property type="entry name" value="ALDKETRDTASE"/>
</dbReference>
<evidence type="ECO:0000256" key="1">
    <source>
        <dbReference type="ARBA" id="ARBA00007905"/>
    </source>
</evidence>
<feature type="domain" description="NADP-dependent oxidoreductase" evidence="7">
    <location>
        <begin position="23"/>
        <end position="262"/>
    </location>
</feature>
<evidence type="ECO:0000256" key="4">
    <source>
        <dbReference type="PIRSR" id="PIRSR000097-1"/>
    </source>
</evidence>
<comment type="caution">
    <text evidence="8">The sequence shown here is derived from an EMBL/GenBank/DDBJ whole genome shotgun (WGS) entry which is preliminary data.</text>
</comment>
<dbReference type="AlphaFoldDB" id="A0A7Y9S0X4"/>
<dbReference type="PIRSF" id="PIRSF000097">
    <property type="entry name" value="AKR"/>
    <property type="match status" value="1"/>
</dbReference>
<accession>A0A7Y9S0X4</accession>
<evidence type="ECO:0000256" key="3">
    <source>
        <dbReference type="ARBA" id="ARBA00023002"/>
    </source>
</evidence>
<dbReference type="InterPro" id="IPR018170">
    <property type="entry name" value="Aldo/ket_reductase_CS"/>
</dbReference>
<reference evidence="8 9" key="1">
    <citation type="submission" date="2020-07" db="EMBL/GenBank/DDBJ databases">
        <title>Sequencing the genomes of 1000 actinobacteria strains.</title>
        <authorList>
            <person name="Klenk H.-P."/>
        </authorList>
    </citation>
    <scope>NUCLEOTIDE SEQUENCE [LARGE SCALE GENOMIC DNA]</scope>
    <source>
        <strain evidence="8 9">DSM 23819</strain>
    </source>
</reference>
<keyword evidence="2" id="KW-0521">NADP</keyword>
<dbReference type="PROSITE" id="PS00798">
    <property type="entry name" value="ALDOKETO_REDUCTASE_1"/>
    <property type="match status" value="1"/>
</dbReference>
<dbReference type="PANTHER" id="PTHR43827">
    <property type="entry name" value="2,5-DIKETO-D-GLUCONIC ACID REDUCTASE"/>
    <property type="match status" value="1"/>
</dbReference>
<evidence type="ECO:0000259" key="7">
    <source>
        <dbReference type="Pfam" id="PF00248"/>
    </source>
</evidence>
<dbReference type="InterPro" id="IPR023210">
    <property type="entry name" value="NADP_OxRdtase_dom"/>
</dbReference>
<dbReference type="Gene3D" id="3.20.20.100">
    <property type="entry name" value="NADP-dependent oxidoreductase domain"/>
    <property type="match status" value="1"/>
</dbReference>
<proteinExistence type="inferred from homology"/>
<evidence type="ECO:0000256" key="2">
    <source>
        <dbReference type="ARBA" id="ARBA00022857"/>
    </source>
</evidence>
<feature type="active site" description="Proton donor" evidence="4">
    <location>
        <position position="50"/>
    </location>
</feature>
<organism evidence="8 9">
    <name type="scientific">Nocardioides daedukensis</name>
    <dbReference type="NCBI Taxonomy" id="634462"/>
    <lineage>
        <taxon>Bacteria</taxon>
        <taxon>Bacillati</taxon>
        <taxon>Actinomycetota</taxon>
        <taxon>Actinomycetes</taxon>
        <taxon>Propionibacteriales</taxon>
        <taxon>Nocardioidaceae</taxon>
        <taxon>Nocardioides</taxon>
    </lineage>
</organism>
<comment type="similarity">
    <text evidence="1">Belongs to the aldo/keto reductase family.</text>
</comment>
<evidence type="ECO:0000313" key="9">
    <source>
        <dbReference type="Proteomes" id="UP000540656"/>
    </source>
</evidence>
<evidence type="ECO:0000313" key="8">
    <source>
        <dbReference type="EMBL" id="NYG59131.1"/>
    </source>
</evidence>
<dbReference type="InterPro" id="IPR036812">
    <property type="entry name" value="NAD(P)_OxRdtase_dom_sf"/>
</dbReference>
<feature type="site" description="Lowers pKa of active site Tyr" evidence="6">
    <location>
        <position position="75"/>
    </location>
</feature>